<sequence length="78" mass="8992">MTEIERNDRKIEGIVQHAIFKELSENPYCPLPGLMQELLNSGDPDKIEMAYQIAQESLQPRGPNIIEKLFRVLKRSNP</sequence>
<evidence type="ECO:0000313" key="1">
    <source>
        <dbReference type="EMBL" id="OGM08483.1"/>
    </source>
</evidence>
<dbReference type="Proteomes" id="UP000179219">
    <property type="component" value="Unassembled WGS sequence"/>
</dbReference>
<evidence type="ECO:0000313" key="2">
    <source>
        <dbReference type="Proteomes" id="UP000179219"/>
    </source>
</evidence>
<comment type="caution">
    <text evidence="1">The sequence shown here is derived from an EMBL/GenBank/DDBJ whole genome shotgun (WGS) entry which is preliminary data.</text>
</comment>
<reference evidence="1 2" key="1">
    <citation type="journal article" date="2016" name="Nat. Commun.">
        <title>Thousands of microbial genomes shed light on interconnected biogeochemical processes in an aquifer system.</title>
        <authorList>
            <person name="Anantharaman K."/>
            <person name="Brown C.T."/>
            <person name="Hug L.A."/>
            <person name="Sharon I."/>
            <person name="Castelle C.J."/>
            <person name="Probst A.J."/>
            <person name="Thomas B.C."/>
            <person name="Singh A."/>
            <person name="Wilkins M.J."/>
            <person name="Karaoz U."/>
            <person name="Brodie E.L."/>
            <person name="Williams K.H."/>
            <person name="Hubbard S.S."/>
            <person name="Banfield J.F."/>
        </authorList>
    </citation>
    <scope>NUCLEOTIDE SEQUENCE [LARGE SCALE GENOMIC DNA]</scope>
</reference>
<protein>
    <submittedName>
        <fullName evidence="1">Uncharacterized protein</fullName>
    </submittedName>
</protein>
<name>A0A1F7X0R0_9BACT</name>
<proteinExistence type="predicted"/>
<dbReference type="AlphaFoldDB" id="A0A1F7X0R0"/>
<gene>
    <name evidence="1" type="ORF">A2159_02650</name>
</gene>
<dbReference type="EMBL" id="MGFP01000047">
    <property type="protein sequence ID" value="OGM08483.1"/>
    <property type="molecule type" value="Genomic_DNA"/>
</dbReference>
<organism evidence="1 2">
    <name type="scientific">Candidatus Woesebacteria bacterium RBG_13_34_9</name>
    <dbReference type="NCBI Taxonomy" id="1802477"/>
    <lineage>
        <taxon>Bacteria</taxon>
        <taxon>Candidatus Woeseibacteriota</taxon>
    </lineage>
</organism>
<accession>A0A1F7X0R0</accession>